<keyword evidence="1 3" id="KW-0808">Transferase</keyword>
<keyword evidence="4" id="KW-1185">Reference proteome</keyword>
<evidence type="ECO:0000313" key="3">
    <source>
        <dbReference type="EMBL" id="MFF3226419.1"/>
    </source>
</evidence>
<dbReference type="CDD" id="cd02440">
    <property type="entry name" value="AdoMet_MTases"/>
    <property type="match status" value="1"/>
</dbReference>
<evidence type="ECO:0000256" key="1">
    <source>
        <dbReference type="ARBA" id="ARBA00022679"/>
    </source>
</evidence>
<name>A0ABW6QZ27_9NOCA</name>
<keyword evidence="3" id="KW-0489">Methyltransferase</keyword>
<dbReference type="GO" id="GO:0008168">
    <property type="term" value="F:methyltransferase activity"/>
    <property type="evidence" value="ECO:0007669"/>
    <property type="project" value="UniProtKB-KW"/>
</dbReference>
<sequence>MANDDKREPEFTPHPVSAKTIDEIAVEWDRIAFQRVADIESGHDSSYVSVLMPSIIGMLPDDASSASVLDVGCGTGVLGRTVAPSVRSVVGVDPSVRSIEIARTRSQEQGIINIEWLTTDVETLAMKPQLGSGHFDIAIANMILMNTGDLAATLLATASLCRRGAKLIWTITHPCFWPLYWKYNDAPWFNYDKEIWVEAEFRTATTRAQMNTTHIHRPLERYLQSFINSGFMLTELKELMPRNISGLQPELPFPRFLAGSCILV</sequence>
<dbReference type="SUPFAM" id="SSF53335">
    <property type="entry name" value="S-adenosyl-L-methionine-dependent methyltransferases"/>
    <property type="match status" value="1"/>
</dbReference>
<comment type="caution">
    <text evidence="3">The sequence shown here is derived from an EMBL/GenBank/DDBJ whole genome shotgun (WGS) entry which is preliminary data.</text>
</comment>
<evidence type="ECO:0000313" key="4">
    <source>
        <dbReference type="Proteomes" id="UP001601948"/>
    </source>
</evidence>
<organism evidence="3 4">
    <name type="scientific">Nocardia suismassiliense</name>
    <dbReference type="NCBI Taxonomy" id="2077092"/>
    <lineage>
        <taxon>Bacteria</taxon>
        <taxon>Bacillati</taxon>
        <taxon>Actinomycetota</taxon>
        <taxon>Actinomycetes</taxon>
        <taxon>Mycobacteriales</taxon>
        <taxon>Nocardiaceae</taxon>
        <taxon>Nocardia</taxon>
    </lineage>
</organism>
<dbReference type="PANTHER" id="PTHR43861:SF3">
    <property type="entry name" value="PUTATIVE (AFU_ORTHOLOGUE AFUA_2G14390)-RELATED"/>
    <property type="match status" value="1"/>
</dbReference>
<evidence type="ECO:0000259" key="2">
    <source>
        <dbReference type="Pfam" id="PF13847"/>
    </source>
</evidence>
<dbReference type="EC" id="2.1.1.-" evidence="3"/>
<dbReference type="InterPro" id="IPR029063">
    <property type="entry name" value="SAM-dependent_MTases_sf"/>
</dbReference>
<dbReference type="PANTHER" id="PTHR43861">
    <property type="entry name" value="TRANS-ACONITATE 2-METHYLTRANSFERASE-RELATED"/>
    <property type="match status" value="1"/>
</dbReference>
<reference evidence="3 4" key="1">
    <citation type="submission" date="2024-10" db="EMBL/GenBank/DDBJ databases">
        <title>The Natural Products Discovery Center: Release of the First 8490 Sequenced Strains for Exploring Actinobacteria Biosynthetic Diversity.</title>
        <authorList>
            <person name="Kalkreuter E."/>
            <person name="Kautsar S.A."/>
            <person name="Yang D."/>
            <person name="Bader C.D."/>
            <person name="Teijaro C.N."/>
            <person name="Fluegel L."/>
            <person name="Davis C.M."/>
            <person name="Simpson J.R."/>
            <person name="Lauterbach L."/>
            <person name="Steele A.D."/>
            <person name="Gui C."/>
            <person name="Meng S."/>
            <person name="Li G."/>
            <person name="Viehrig K."/>
            <person name="Ye F."/>
            <person name="Su P."/>
            <person name="Kiefer A.F."/>
            <person name="Nichols A."/>
            <person name="Cepeda A.J."/>
            <person name="Yan W."/>
            <person name="Fan B."/>
            <person name="Jiang Y."/>
            <person name="Adhikari A."/>
            <person name="Zheng C.-J."/>
            <person name="Schuster L."/>
            <person name="Cowan T.M."/>
            <person name="Smanski M.J."/>
            <person name="Chevrette M.G."/>
            <person name="De Carvalho L.P.S."/>
            <person name="Shen B."/>
        </authorList>
    </citation>
    <scope>NUCLEOTIDE SEQUENCE [LARGE SCALE GENOMIC DNA]</scope>
    <source>
        <strain evidence="3 4">NPDC003040</strain>
    </source>
</reference>
<dbReference type="GO" id="GO:0032259">
    <property type="term" value="P:methylation"/>
    <property type="evidence" value="ECO:0007669"/>
    <property type="project" value="UniProtKB-KW"/>
</dbReference>
<gene>
    <name evidence="3" type="ORF">ACFYV7_26725</name>
</gene>
<dbReference type="Pfam" id="PF13847">
    <property type="entry name" value="Methyltransf_31"/>
    <property type="match status" value="1"/>
</dbReference>
<dbReference type="InterPro" id="IPR025714">
    <property type="entry name" value="Methyltranfer_dom"/>
</dbReference>
<proteinExistence type="predicted"/>
<accession>A0ABW6QZ27</accession>
<protein>
    <submittedName>
        <fullName evidence="3">Class I SAM-dependent methyltransferase</fullName>
        <ecNumber evidence="3">2.1.1.-</ecNumber>
    </submittedName>
</protein>
<dbReference type="RefSeq" id="WP_387721605.1">
    <property type="nucleotide sequence ID" value="NZ_JBIAPI010000007.1"/>
</dbReference>
<dbReference type="Proteomes" id="UP001601948">
    <property type="component" value="Unassembled WGS sequence"/>
</dbReference>
<feature type="domain" description="Methyltransferase" evidence="2">
    <location>
        <begin position="64"/>
        <end position="165"/>
    </location>
</feature>
<dbReference type="EMBL" id="JBIAPI010000007">
    <property type="protein sequence ID" value="MFF3226419.1"/>
    <property type="molecule type" value="Genomic_DNA"/>
</dbReference>
<dbReference type="Gene3D" id="3.40.50.150">
    <property type="entry name" value="Vaccinia Virus protein VP39"/>
    <property type="match status" value="1"/>
</dbReference>